<comment type="subcellular location">
    <subcellularLocation>
        <location evidence="1">Membrane</location>
        <topology evidence="1">Multi-pass membrane protein</topology>
    </subcellularLocation>
</comment>
<dbReference type="GO" id="GO:0022857">
    <property type="term" value="F:transmembrane transporter activity"/>
    <property type="evidence" value="ECO:0007669"/>
    <property type="project" value="InterPro"/>
</dbReference>
<sequence length="166" mass="18421">MPLLGAFVADAYLGRYRTIAAFMALYILGLTLLTMSATVPPRAGGQNAAFFVALYLIAVGTGGIKPCVSSFGADPRERRSKDSYFNCVMLHEDDDDDDDDNSNKKLEHTEQFRWLGRAAIMVTDEDMMNKKLKNPWRVCTVTQVEELKMVVRLLPVWASGIVIAAV</sequence>
<feature type="transmembrane region" description="Helical" evidence="6">
    <location>
        <begin position="49"/>
        <end position="71"/>
    </location>
</feature>
<dbReference type="PANTHER" id="PTHR11654">
    <property type="entry name" value="OLIGOPEPTIDE TRANSPORTER-RELATED"/>
    <property type="match status" value="1"/>
</dbReference>
<accession>A0AAV5DJX2</accession>
<evidence type="ECO:0000256" key="1">
    <source>
        <dbReference type="ARBA" id="ARBA00004141"/>
    </source>
</evidence>
<comment type="caution">
    <text evidence="7">The sequence shown here is derived from an EMBL/GenBank/DDBJ whole genome shotgun (WGS) entry which is preliminary data.</text>
</comment>
<dbReference type="SUPFAM" id="SSF103473">
    <property type="entry name" value="MFS general substrate transporter"/>
    <property type="match status" value="1"/>
</dbReference>
<reference evidence="7" key="2">
    <citation type="submission" date="2021-12" db="EMBL/GenBank/DDBJ databases">
        <title>Resequencing data analysis of finger millet.</title>
        <authorList>
            <person name="Hatakeyama M."/>
            <person name="Aluri S."/>
            <person name="Balachadran M.T."/>
            <person name="Sivarajan S.R."/>
            <person name="Poveda L."/>
            <person name="Shimizu-Inatsugi R."/>
            <person name="Schlapbach R."/>
            <person name="Sreeman S.M."/>
            <person name="Shimizu K.K."/>
        </authorList>
    </citation>
    <scope>NUCLEOTIDE SEQUENCE</scope>
</reference>
<dbReference type="Gene3D" id="1.20.1250.20">
    <property type="entry name" value="MFS general substrate transporter like domains"/>
    <property type="match status" value="2"/>
</dbReference>
<proteinExistence type="inferred from homology"/>
<evidence type="ECO:0000313" key="8">
    <source>
        <dbReference type="Proteomes" id="UP001054889"/>
    </source>
</evidence>
<evidence type="ECO:0000256" key="3">
    <source>
        <dbReference type="ARBA" id="ARBA00022692"/>
    </source>
</evidence>
<dbReference type="Pfam" id="PF00854">
    <property type="entry name" value="PTR2"/>
    <property type="match status" value="1"/>
</dbReference>
<comment type="similarity">
    <text evidence="2">Belongs to the major facilitator superfamily. Proton-dependent oligopeptide transporter (POT/PTR) (TC 2.A.17) family.</text>
</comment>
<dbReference type="GO" id="GO:0016020">
    <property type="term" value="C:membrane"/>
    <property type="evidence" value="ECO:0007669"/>
    <property type="project" value="UniProtKB-SubCell"/>
</dbReference>
<gene>
    <name evidence="7" type="primary">ga28688</name>
    <name evidence="7" type="ORF">PR202_ga28688</name>
</gene>
<dbReference type="Proteomes" id="UP001054889">
    <property type="component" value="Unassembled WGS sequence"/>
</dbReference>
<feature type="transmembrane region" description="Helical" evidence="6">
    <location>
        <begin position="19"/>
        <end position="37"/>
    </location>
</feature>
<keyword evidence="5 6" id="KW-0472">Membrane</keyword>
<evidence type="ECO:0000256" key="2">
    <source>
        <dbReference type="ARBA" id="ARBA00005982"/>
    </source>
</evidence>
<keyword evidence="8" id="KW-1185">Reference proteome</keyword>
<dbReference type="AlphaFoldDB" id="A0AAV5DJX2"/>
<organism evidence="7 8">
    <name type="scientific">Eleusine coracana subsp. coracana</name>
    <dbReference type="NCBI Taxonomy" id="191504"/>
    <lineage>
        <taxon>Eukaryota</taxon>
        <taxon>Viridiplantae</taxon>
        <taxon>Streptophyta</taxon>
        <taxon>Embryophyta</taxon>
        <taxon>Tracheophyta</taxon>
        <taxon>Spermatophyta</taxon>
        <taxon>Magnoliopsida</taxon>
        <taxon>Liliopsida</taxon>
        <taxon>Poales</taxon>
        <taxon>Poaceae</taxon>
        <taxon>PACMAD clade</taxon>
        <taxon>Chloridoideae</taxon>
        <taxon>Cynodonteae</taxon>
        <taxon>Eleusininae</taxon>
        <taxon>Eleusine</taxon>
    </lineage>
</organism>
<evidence type="ECO:0000256" key="4">
    <source>
        <dbReference type="ARBA" id="ARBA00022989"/>
    </source>
</evidence>
<keyword evidence="4 6" id="KW-1133">Transmembrane helix</keyword>
<dbReference type="EMBL" id="BQKI01000017">
    <property type="protein sequence ID" value="GJN10583.1"/>
    <property type="molecule type" value="Genomic_DNA"/>
</dbReference>
<evidence type="ECO:0000256" key="6">
    <source>
        <dbReference type="SAM" id="Phobius"/>
    </source>
</evidence>
<dbReference type="InterPro" id="IPR000109">
    <property type="entry name" value="POT_fam"/>
</dbReference>
<reference evidence="7" key="1">
    <citation type="journal article" date="2018" name="DNA Res.">
        <title>Multiple hybrid de novo genome assembly of finger millet, an orphan allotetraploid crop.</title>
        <authorList>
            <person name="Hatakeyama M."/>
            <person name="Aluri S."/>
            <person name="Balachadran M.T."/>
            <person name="Sivarajan S.R."/>
            <person name="Patrignani A."/>
            <person name="Gruter S."/>
            <person name="Poveda L."/>
            <person name="Shimizu-Inatsugi R."/>
            <person name="Baeten J."/>
            <person name="Francoijs K.J."/>
            <person name="Nataraja K.N."/>
            <person name="Reddy Y.A.N."/>
            <person name="Phadnis S."/>
            <person name="Ravikumar R.L."/>
            <person name="Schlapbach R."/>
            <person name="Sreeman S.M."/>
            <person name="Shimizu K.K."/>
        </authorList>
    </citation>
    <scope>NUCLEOTIDE SEQUENCE</scope>
</reference>
<keyword evidence="3 6" id="KW-0812">Transmembrane</keyword>
<evidence type="ECO:0000313" key="7">
    <source>
        <dbReference type="EMBL" id="GJN10583.1"/>
    </source>
</evidence>
<protein>
    <submittedName>
        <fullName evidence="7">Uncharacterized protein</fullName>
    </submittedName>
</protein>
<name>A0AAV5DJX2_ELECO</name>
<evidence type="ECO:0000256" key="5">
    <source>
        <dbReference type="ARBA" id="ARBA00023136"/>
    </source>
</evidence>
<dbReference type="InterPro" id="IPR036259">
    <property type="entry name" value="MFS_trans_sf"/>
</dbReference>